<dbReference type="GO" id="GO:0005829">
    <property type="term" value="C:cytosol"/>
    <property type="evidence" value="ECO:0007669"/>
    <property type="project" value="TreeGrafter"/>
</dbReference>
<dbReference type="Proteomes" id="UP000321118">
    <property type="component" value="Unassembled WGS sequence"/>
</dbReference>
<dbReference type="CDD" id="cd07518">
    <property type="entry name" value="HAD_YbiV-Like"/>
    <property type="match status" value="1"/>
</dbReference>
<organism evidence="1 2">
    <name type="scientific">Cellulomonas xylanilytica</name>
    <dbReference type="NCBI Taxonomy" id="233583"/>
    <lineage>
        <taxon>Bacteria</taxon>
        <taxon>Bacillati</taxon>
        <taxon>Actinomycetota</taxon>
        <taxon>Actinomycetes</taxon>
        <taxon>Micrococcales</taxon>
        <taxon>Cellulomonadaceae</taxon>
        <taxon>Cellulomonas</taxon>
    </lineage>
</organism>
<dbReference type="Gene3D" id="3.30.1240.10">
    <property type="match status" value="1"/>
</dbReference>
<dbReference type="Gene3D" id="3.40.50.1000">
    <property type="entry name" value="HAD superfamily/HAD-like"/>
    <property type="match status" value="1"/>
</dbReference>
<dbReference type="RefSeq" id="WP_281285291.1">
    <property type="nucleotide sequence ID" value="NZ_BJUB01000002.1"/>
</dbReference>
<reference evidence="1 2" key="1">
    <citation type="submission" date="2019-07" db="EMBL/GenBank/DDBJ databases">
        <title>Whole genome shotgun sequence of Cellulomonas xylanilytica NBRC 101102.</title>
        <authorList>
            <person name="Hosoyama A."/>
            <person name="Uohara A."/>
            <person name="Ohji S."/>
            <person name="Ichikawa N."/>
        </authorList>
    </citation>
    <scope>NUCLEOTIDE SEQUENCE [LARGE SCALE GENOMIC DNA]</scope>
    <source>
        <strain evidence="1 2">NBRC 101102</strain>
    </source>
</reference>
<dbReference type="Pfam" id="PF08282">
    <property type="entry name" value="Hydrolase_3"/>
    <property type="match status" value="1"/>
</dbReference>
<dbReference type="SFLD" id="SFLDG01140">
    <property type="entry name" value="C2.B:_Phosphomannomutase_and_P"/>
    <property type="match status" value="1"/>
</dbReference>
<accession>A0A510V0F1</accession>
<dbReference type="NCBIfam" id="TIGR01484">
    <property type="entry name" value="HAD-SF-IIB"/>
    <property type="match status" value="1"/>
</dbReference>
<proteinExistence type="predicted"/>
<dbReference type="SFLD" id="SFLDS00003">
    <property type="entry name" value="Haloacid_Dehalogenase"/>
    <property type="match status" value="1"/>
</dbReference>
<keyword evidence="1" id="KW-0378">Hydrolase</keyword>
<gene>
    <name evidence="1" type="ORF">CXY01_09140</name>
</gene>
<dbReference type="EMBL" id="BJUB01000002">
    <property type="protein sequence ID" value="GEK20394.1"/>
    <property type="molecule type" value="Genomic_DNA"/>
</dbReference>
<name>A0A510V0F1_9CELL</name>
<comment type="caution">
    <text evidence="1">The sequence shown here is derived from an EMBL/GenBank/DDBJ whole genome shotgun (WGS) entry which is preliminary data.</text>
</comment>
<protein>
    <submittedName>
        <fullName evidence="1">Hydrolase</fullName>
    </submittedName>
</protein>
<evidence type="ECO:0000313" key="2">
    <source>
        <dbReference type="Proteomes" id="UP000321118"/>
    </source>
</evidence>
<dbReference type="GO" id="GO:0000287">
    <property type="term" value="F:magnesium ion binding"/>
    <property type="evidence" value="ECO:0007669"/>
    <property type="project" value="TreeGrafter"/>
</dbReference>
<dbReference type="AlphaFoldDB" id="A0A510V0F1"/>
<dbReference type="InterPro" id="IPR036412">
    <property type="entry name" value="HAD-like_sf"/>
</dbReference>
<evidence type="ECO:0000313" key="1">
    <source>
        <dbReference type="EMBL" id="GEK20394.1"/>
    </source>
</evidence>
<dbReference type="PANTHER" id="PTHR10000">
    <property type="entry name" value="PHOSPHOSERINE PHOSPHATASE"/>
    <property type="match status" value="1"/>
</dbReference>
<dbReference type="SUPFAM" id="SSF56784">
    <property type="entry name" value="HAD-like"/>
    <property type="match status" value="1"/>
</dbReference>
<sequence length="268" mass="29090">MEPPLFDTVPDIRLIAVDMDGSLLDDEKRIHDDFWPLLDELAGRGILLCPASGRQYATLHRQLGRDELVYIAENGSYVVQHGDELSVDALDLGTARDVVATVRSATHLDLGTVLCGKRSAYVERTDDAFLDQARPYYARLAVVDDLTTVEDEVLKVAVYDFGAAATGAGPLLQRFDALVSGEHWVDVMSPTADKGHALRAVQEALGITADQTMAFGDYFNDVGMLDAASFSFAMDNAHPEVRAHARFVAPSNNANGVVRTIRSVLGLA</sequence>
<dbReference type="InterPro" id="IPR000150">
    <property type="entry name" value="Cof"/>
</dbReference>
<dbReference type="InterPro" id="IPR023214">
    <property type="entry name" value="HAD_sf"/>
</dbReference>
<keyword evidence="2" id="KW-1185">Reference proteome</keyword>
<dbReference type="NCBIfam" id="TIGR00099">
    <property type="entry name" value="Cof-subfamily"/>
    <property type="match status" value="1"/>
</dbReference>
<dbReference type="InterPro" id="IPR006379">
    <property type="entry name" value="HAD-SF_hydro_IIB"/>
</dbReference>
<dbReference type="PANTHER" id="PTHR10000:SF53">
    <property type="entry name" value="5-AMINO-6-(5-PHOSPHO-D-RIBITYLAMINO)URACIL PHOSPHATASE YBJI-RELATED"/>
    <property type="match status" value="1"/>
</dbReference>
<dbReference type="GO" id="GO:0016791">
    <property type="term" value="F:phosphatase activity"/>
    <property type="evidence" value="ECO:0007669"/>
    <property type="project" value="TreeGrafter"/>
</dbReference>